<sequence length="192" mass="21843">MIRHDYDITSSLRRGALHQLMEYHLLDKRLIDLMMMVLVRQTEEYDMMLHMENTDILMLVAEIEVGDMTADDVDKLACTADVVKPRREVDQQSDSFCDSTTIYASSDSSSDELIKFLAGKDLQWQFPKHTQAAEQKPLDVPIKSQEEDPLPLDIDFPYPAITSSSTCNKPVLGLRAPKAEDGCCGSRRKRIF</sequence>
<accession>A0A699ISN1</accession>
<protein>
    <submittedName>
        <fullName evidence="1">Uncharacterized protein</fullName>
    </submittedName>
</protein>
<dbReference type="AlphaFoldDB" id="A0A699ISN1"/>
<proteinExistence type="predicted"/>
<reference evidence="1" key="1">
    <citation type="journal article" date="2019" name="Sci. Rep.">
        <title>Draft genome of Tanacetum cinerariifolium, the natural source of mosquito coil.</title>
        <authorList>
            <person name="Yamashiro T."/>
            <person name="Shiraishi A."/>
            <person name="Satake H."/>
            <person name="Nakayama K."/>
        </authorList>
    </citation>
    <scope>NUCLEOTIDE SEQUENCE</scope>
</reference>
<name>A0A699ISN1_TANCI</name>
<dbReference type="EMBL" id="BKCJ010331560">
    <property type="protein sequence ID" value="GEZ84611.1"/>
    <property type="molecule type" value="Genomic_DNA"/>
</dbReference>
<evidence type="ECO:0000313" key="1">
    <source>
        <dbReference type="EMBL" id="GEZ84611.1"/>
    </source>
</evidence>
<gene>
    <name evidence="1" type="ORF">Tci_556584</name>
</gene>
<comment type="caution">
    <text evidence="1">The sequence shown here is derived from an EMBL/GenBank/DDBJ whole genome shotgun (WGS) entry which is preliminary data.</text>
</comment>
<organism evidence="1">
    <name type="scientific">Tanacetum cinerariifolium</name>
    <name type="common">Dalmatian daisy</name>
    <name type="synonym">Chrysanthemum cinerariifolium</name>
    <dbReference type="NCBI Taxonomy" id="118510"/>
    <lineage>
        <taxon>Eukaryota</taxon>
        <taxon>Viridiplantae</taxon>
        <taxon>Streptophyta</taxon>
        <taxon>Embryophyta</taxon>
        <taxon>Tracheophyta</taxon>
        <taxon>Spermatophyta</taxon>
        <taxon>Magnoliopsida</taxon>
        <taxon>eudicotyledons</taxon>
        <taxon>Gunneridae</taxon>
        <taxon>Pentapetalae</taxon>
        <taxon>asterids</taxon>
        <taxon>campanulids</taxon>
        <taxon>Asterales</taxon>
        <taxon>Asteraceae</taxon>
        <taxon>Asteroideae</taxon>
        <taxon>Anthemideae</taxon>
        <taxon>Anthemidinae</taxon>
        <taxon>Tanacetum</taxon>
    </lineage>
</organism>